<dbReference type="Proteomes" id="UP001183414">
    <property type="component" value="Unassembled WGS sequence"/>
</dbReference>
<accession>A0ABU2NU96</accession>
<dbReference type="EC" id="3.-.-.-" evidence="4"/>
<feature type="chain" id="PRO_5047140122" evidence="2">
    <location>
        <begin position="24"/>
        <end position="379"/>
    </location>
</feature>
<dbReference type="GO" id="GO:0016787">
    <property type="term" value="F:hydrolase activity"/>
    <property type="evidence" value="ECO:0007669"/>
    <property type="project" value="UniProtKB-KW"/>
</dbReference>
<proteinExistence type="predicted"/>
<dbReference type="Gene3D" id="3.20.20.370">
    <property type="entry name" value="Glycoside hydrolase/deacetylase"/>
    <property type="match status" value="1"/>
</dbReference>
<feature type="region of interest" description="Disordered" evidence="1">
    <location>
        <begin position="21"/>
        <end position="114"/>
    </location>
</feature>
<evidence type="ECO:0000256" key="2">
    <source>
        <dbReference type="SAM" id="SignalP"/>
    </source>
</evidence>
<dbReference type="PANTHER" id="PTHR10587:SF134">
    <property type="entry name" value="SECRETED PROTEIN"/>
    <property type="match status" value="1"/>
</dbReference>
<keyword evidence="5" id="KW-1185">Reference proteome</keyword>
<evidence type="ECO:0000313" key="4">
    <source>
        <dbReference type="EMBL" id="MDT0380563.1"/>
    </source>
</evidence>
<sequence>MTRPVLAFSALALLAALAPGAGATDEPTPASAAGDPAQADGSAAEGAGPGAATATGAGAAGPREDRAAPGEREDASRRDGRTGAPSATRHRDDGRPPGHGGGEPAARPRAADRLAAPARRPLALSAAVGPAARARALTTADTLAAHAARIQRRVAAYHRWGLQPPPPRPAPPVVKPRVRGATVVRRVPTDDRVVFLTIDDGARKSPEFLRMVDDLDIPVTSFLADDEAVLGPGYGYFRRLEILGGTVQNHTLTHPYLPALSYREQRREICGQQDRIQKEMGGPQPRLFRPPYGAYDRDTLRAARACGLDAVVLWGMEAWADRIDFQEPGADLYPGAVILTHYRGPASWGDGGTMADMLRGVLEAAAEQGYAVGRLEDYL</sequence>
<dbReference type="Pfam" id="PF01522">
    <property type="entry name" value="Polysacc_deac_1"/>
    <property type="match status" value="1"/>
</dbReference>
<feature type="compositionally biased region" description="Low complexity" evidence="1">
    <location>
        <begin position="39"/>
        <end position="61"/>
    </location>
</feature>
<evidence type="ECO:0000256" key="1">
    <source>
        <dbReference type="SAM" id="MobiDB-lite"/>
    </source>
</evidence>
<reference evidence="5" key="1">
    <citation type="submission" date="2023-07" db="EMBL/GenBank/DDBJ databases">
        <title>30 novel species of actinomycetes from the DSMZ collection.</title>
        <authorList>
            <person name="Nouioui I."/>
        </authorList>
    </citation>
    <scope>NUCLEOTIDE SEQUENCE [LARGE SCALE GENOMIC DNA]</scope>
    <source>
        <strain evidence="5">DSM 42041</strain>
    </source>
</reference>
<dbReference type="EMBL" id="JAVREQ010000015">
    <property type="protein sequence ID" value="MDT0380563.1"/>
    <property type="molecule type" value="Genomic_DNA"/>
</dbReference>
<feature type="domain" description="NodB homology" evidence="3">
    <location>
        <begin position="192"/>
        <end position="379"/>
    </location>
</feature>
<protein>
    <submittedName>
        <fullName evidence="4">Polysaccharide deacetylase family protein</fullName>
        <ecNumber evidence="4">3.-.-.-</ecNumber>
    </submittedName>
</protein>
<dbReference type="InterPro" id="IPR002509">
    <property type="entry name" value="NODB_dom"/>
</dbReference>
<dbReference type="PANTHER" id="PTHR10587">
    <property type="entry name" value="GLYCOSYL TRANSFERASE-RELATED"/>
    <property type="match status" value="1"/>
</dbReference>
<dbReference type="InterPro" id="IPR011330">
    <property type="entry name" value="Glyco_hydro/deAcase_b/a-brl"/>
</dbReference>
<feature type="compositionally biased region" description="Basic and acidic residues" evidence="1">
    <location>
        <begin position="62"/>
        <end position="81"/>
    </location>
</feature>
<comment type="caution">
    <text evidence="4">The sequence shown here is derived from an EMBL/GenBank/DDBJ whole genome shotgun (WGS) entry which is preliminary data.</text>
</comment>
<evidence type="ECO:0000259" key="3">
    <source>
        <dbReference type="PROSITE" id="PS51677"/>
    </source>
</evidence>
<name>A0ABU2NU96_9ACTN</name>
<feature type="compositionally biased region" description="Low complexity" evidence="1">
    <location>
        <begin position="104"/>
        <end position="114"/>
    </location>
</feature>
<keyword evidence="4" id="KW-0378">Hydrolase</keyword>
<keyword evidence="2" id="KW-0732">Signal</keyword>
<dbReference type="RefSeq" id="WP_311674305.1">
    <property type="nucleotide sequence ID" value="NZ_JAVREQ010000015.1"/>
</dbReference>
<dbReference type="CDD" id="cd10917">
    <property type="entry name" value="CE4_NodB_like_6s_7s"/>
    <property type="match status" value="1"/>
</dbReference>
<gene>
    <name evidence="4" type="ORF">RM572_17560</name>
</gene>
<feature type="signal peptide" evidence="2">
    <location>
        <begin position="1"/>
        <end position="23"/>
    </location>
</feature>
<dbReference type="SUPFAM" id="SSF88713">
    <property type="entry name" value="Glycoside hydrolase/deacetylase"/>
    <property type="match status" value="1"/>
</dbReference>
<dbReference type="InterPro" id="IPR050248">
    <property type="entry name" value="Polysacc_deacetylase_ArnD"/>
</dbReference>
<dbReference type="PROSITE" id="PS51677">
    <property type="entry name" value="NODB"/>
    <property type="match status" value="1"/>
</dbReference>
<organism evidence="4 5">
    <name type="scientific">Streptomyces hazeniae</name>
    <dbReference type="NCBI Taxonomy" id="3075538"/>
    <lineage>
        <taxon>Bacteria</taxon>
        <taxon>Bacillati</taxon>
        <taxon>Actinomycetota</taxon>
        <taxon>Actinomycetes</taxon>
        <taxon>Kitasatosporales</taxon>
        <taxon>Streptomycetaceae</taxon>
        <taxon>Streptomyces</taxon>
    </lineage>
</organism>
<evidence type="ECO:0000313" key="5">
    <source>
        <dbReference type="Proteomes" id="UP001183414"/>
    </source>
</evidence>